<accession>A0ABT5BDB4</accession>
<proteinExistence type="predicted"/>
<evidence type="ECO:0008006" key="3">
    <source>
        <dbReference type="Google" id="ProtNLM"/>
    </source>
</evidence>
<dbReference type="Proteomes" id="UP001217838">
    <property type="component" value="Unassembled WGS sequence"/>
</dbReference>
<name>A0ABT5BDB4_9BACT</name>
<protein>
    <recommendedName>
        <fullName evidence="3">HEAT repeat-containing protein</fullName>
    </recommendedName>
</protein>
<dbReference type="EMBL" id="JAQNDN010000019">
    <property type="protein sequence ID" value="MDC0672137.1"/>
    <property type="molecule type" value="Genomic_DNA"/>
</dbReference>
<evidence type="ECO:0000313" key="1">
    <source>
        <dbReference type="EMBL" id="MDC0672137.1"/>
    </source>
</evidence>
<evidence type="ECO:0000313" key="2">
    <source>
        <dbReference type="Proteomes" id="UP001217838"/>
    </source>
</evidence>
<sequence length="187" mass="20344">MAMPRTEDEMLHRLISRDPRSPALLQLSSVEIVERTIAERQLFKLASFILCARAPDEKAAETLIAAYRARRIPAWLTALFLRSLRVRSTYTVAREILLSVPGLLAESYAGEAMAELAGTDAESDLRDILIDPNMPFRARVAPSTACRRSNTSPASTAGPTSWRCTPSGAIIRRCAGSPASISPSCAT</sequence>
<comment type="caution">
    <text evidence="1">The sequence shown here is derived from an EMBL/GenBank/DDBJ whole genome shotgun (WGS) entry which is preliminary data.</text>
</comment>
<gene>
    <name evidence="1" type="ORF">POL58_30600</name>
</gene>
<keyword evidence="2" id="KW-1185">Reference proteome</keyword>
<reference evidence="1 2" key="1">
    <citation type="submission" date="2022-11" db="EMBL/GenBank/DDBJ databases">
        <title>Minimal conservation of predation-associated metabolite biosynthetic gene clusters underscores biosynthetic potential of Myxococcota including descriptions for ten novel species: Archangium lansinium sp. nov., Myxococcus landrumus sp. nov., Nannocystis bai.</title>
        <authorList>
            <person name="Ahearne A."/>
            <person name="Stevens C."/>
            <person name="Dowd S."/>
        </authorList>
    </citation>
    <scope>NUCLEOTIDE SEQUENCE [LARGE SCALE GENOMIC DNA]</scope>
    <source>
        <strain evidence="1 2">NCELM</strain>
    </source>
</reference>
<organism evidence="1 2">
    <name type="scientific">Nannocystis radixulma</name>
    <dbReference type="NCBI Taxonomy" id="2995305"/>
    <lineage>
        <taxon>Bacteria</taxon>
        <taxon>Pseudomonadati</taxon>
        <taxon>Myxococcota</taxon>
        <taxon>Polyangia</taxon>
        <taxon>Nannocystales</taxon>
        <taxon>Nannocystaceae</taxon>
        <taxon>Nannocystis</taxon>
    </lineage>
</organism>